<dbReference type="KEGG" id="cput:CONPUDRAFT_77600"/>
<gene>
    <name evidence="2" type="ORF">CONPUDRAFT_77600</name>
</gene>
<feature type="compositionally biased region" description="Basic and acidic residues" evidence="1">
    <location>
        <begin position="134"/>
        <end position="164"/>
    </location>
</feature>
<dbReference type="EMBL" id="JH711590">
    <property type="protein sequence ID" value="EIW74753.1"/>
    <property type="molecule type" value="Genomic_DNA"/>
</dbReference>
<reference evidence="3" key="1">
    <citation type="journal article" date="2012" name="Science">
        <title>The Paleozoic origin of enzymatic lignin decomposition reconstructed from 31 fungal genomes.</title>
        <authorList>
            <person name="Floudas D."/>
            <person name="Binder M."/>
            <person name="Riley R."/>
            <person name="Barry K."/>
            <person name="Blanchette R.A."/>
            <person name="Henrissat B."/>
            <person name="Martinez A.T."/>
            <person name="Otillar R."/>
            <person name="Spatafora J.W."/>
            <person name="Yadav J.S."/>
            <person name="Aerts A."/>
            <person name="Benoit I."/>
            <person name="Boyd A."/>
            <person name="Carlson A."/>
            <person name="Copeland A."/>
            <person name="Coutinho P.M."/>
            <person name="de Vries R.P."/>
            <person name="Ferreira P."/>
            <person name="Findley K."/>
            <person name="Foster B."/>
            <person name="Gaskell J."/>
            <person name="Glotzer D."/>
            <person name="Gorecki P."/>
            <person name="Heitman J."/>
            <person name="Hesse C."/>
            <person name="Hori C."/>
            <person name="Igarashi K."/>
            <person name="Jurgens J.A."/>
            <person name="Kallen N."/>
            <person name="Kersten P."/>
            <person name="Kohler A."/>
            <person name="Kuees U."/>
            <person name="Kumar T.K.A."/>
            <person name="Kuo A."/>
            <person name="LaButti K."/>
            <person name="Larrondo L.F."/>
            <person name="Lindquist E."/>
            <person name="Ling A."/>
            <person name="Lombard V."/>
            <person name="Lucas S."/>
            <person name="Lundell T."/>
            <person name="Martin R."/>
            <person name="McLaughlin D.J."/>
            <person name="Morgenstern I."/>
            <person name="Morin E."/>
            <person name="Murat C."/>
            <person name="Nagy L.G."/>
            <person name="Nolan M."/>
            <person name="Ohm R.A."/>
            <person name="Patyshakuliyeva A."/>
            <person name="Rokas A."/>
            <person name="Ruiz-Duenas F.J."/>
            <person name="Sabat G."/>
            <person name="Salamov A."/>
            <person name="Samejima M."/>
            <person name="Schmutz J."/>
            <person name="Slot J.C."/>
            <person name="St John F."/>
            <person name="Stenlid J."/>
            <person name="Sun H."/>
            <person name="Sun S."/>
            <person name="Syed K."/>
            <person name="Tsang A."/>
            <person name="Wiebenga A."/>
            <person name="Young D."/>
            <person name="Pisabarro A."/>
            <person name="Eastwood D.C."/>
            <person name="Martin F."/>
            <person name="Cullen D."/>
            <person name="Grigoriev I.V."/>
            <person name="Hibbett D.S."/>
        </authorList>
    </citation>
    <scope>NUCLEOTIDE SEQUENCE [LARGE SCALE GENOMIC DNA]</scope>
    <source>
        <strain evidence="3">RWD-64-598 SS2</strain>
    </source>
</reference>
<keyword evidence="3" id="KW-1185">Reference proteome</keyword>
<organism evidence="2 3">
    <name type="scientific">Coniophora puteana (strain RWD-64-598)</name>
    <name type="common">Brown rot fungus</name>
    <dbReference type="NCBI Taxonomy" id="741705"/>
    <lineage>
        <taxon>Eukaryota</taxon>
        <taxon>Fungi</taxon>
        <taxon>Dikarya</taxon>
        <taxon>Basidiomycota</taxon>
        <taxon>Agaricomycotina</taxon>
        <taxon>Agaricomycetes</taxon>
        <taxon>Agaricomycetidae</taxon>
        <taxon>Boletales</taxon>
        <taxon>Coniophorineae</taxon>
        <taxon>Coniophoraceae</taxon>
        <taxon>Coniophora</taxon>
    </lineage>
</organism>
<dbReference type="OMA" id="HGGKYRW"/>
<dbReference type="Proteomes" id="UP000053558">
    <property type="component" value="Unassembled WGS sequence"/>
</dbReference>
<feature type="compositionally biased region" description="Low complexity" evidence="1">
    <location>
        <begin position="315"/>
        <end position="330"/>
    </location>
</feature>
<dbReference type="RefSeq" id="XP_007774836.1">
    <property type="nucleotide sequence ID" value="XM_007776646.1"/>
</dbReference>
<protein>
    <submittedName>
        <fullName evidence="2">Uncharacterized protein</fullName>
    </submittedName>
</protein>
<dbReference type="AlphaFoldDB" id="A0A5M3M6R5"/>
<dbReference type="OrthoDB" id="3250110at2759"/>
<evidence type="ECO:0000313" key="3">
    <source>
        <dbReference type="Proteomes" id="UP000053558"/>
    </source>
</evidence>
<sequence length="330" mass="35930">MSGMLGAFKIKEFDLEPVIEAWTNPPIFRGDPSRDMPVDDWLAAIKAGSVERKVPEEYWHKVAQRFMGPSAKARFQEIKNVMAKVNGGKYRWSWKKFSVAMKNMGWDIDPKATETVQLTSKPSGIFWITRKMSGSKEKEAPPVPPKDVKEDKEDKENQPHHEKSSPSSWLATMKGDKRRTPTRSNTDTALITTLTQTSSALKPRPTPSRANSIDPTSTELATVSENSNAVTQVQNAPTWLLNACSALDFLTCEHPRAMSTISAILITAGTLPTIPAIAGGTVLATGVAQAVGAIAVGVGNMLKAQQDGRIEATNGQQQQQQQGQAAQPGH</sequence>
<evidence type="ECO:0000256" key="1">
    <source>
        <dbReference type="SAM" id="MobiDB-lite"/>
    </source>
</evidence>
<feature type="region of interest" description="Disordered" evidence="1">
    <location>
        <begin position="131"/>
        <end position="187"/>
    </location>
</feature>
<name>A0A5M3M6R5_CONPW</name>
<evidence type="ECO:0000313" key="2">
    <source>
        <dbReference type="EMBL" id="EIW74753.1"/>
    </source>
</evidence>
<proteinExistence type="predicted"/>
<dbReference type="GeneID" id="19209632"/>
<feature type="region of interest" description="Disordered" evidence="1">
    <location>
        <begin position="310"/>
        <end position="330"/>
    </location>
</feature>
<comment type="caution">
    <text evidence="2">The sequence shown here is derived from an EMBL/GenBank/DDBJ whole genome shotgun (WGS) entry which is preliminary data.</text>
</comment>
<accession>A0A5M3M6R5</accession>